<dbReference type="AlphaFoldDB" id="A0A498IY38"/>
<name>A0A498IY38_MALDO</name>
<gene>
    <name evidence="3" type="ORF">DVH24_028544</name>
</gene>
<dbReference type="InterPro" id="IPR013154">
    <property type="entry name" value="ADH-like_N"/>
</dbReference>
<feature type="region of interest" description="Disordered" evidence="1">
    <location>
        <begin position="752"/>
        <end position="782"/>
    </location>
</feature>
<protein>
    <recommendedName>
        <fullName evidence="2">Alcohol dehydrogenase-like N-terminal domain-containing protein</fullName>
    </recommendedName>
</protein>
<evidence type="ECO:0000313" key="4">
    <source>
        <dbReference type="Proteomes" id="UP000290289"/>
    </source>
</evidence>
<dbReference type="InterPro" id="IPR038925">
    <property type="entry name" value="At3g17800-like"/>
</dbReference>
<dbReference type="InterPro" id="IPR011032">
    <property type="entry name" value="GroES-like_sf"/>
</dbReference>
<dbReference type="PANTHER" id="PTHR31808:SF9">
    <property type="entry name" value="F21O3.2 PROTEIN"/>
    <property type="match status" value="1"/>
</dbReference>
<dbReference type="Pfam" id="PF05542">
    <property type="entry name" value="DUF760"/>
    <property type="match status" value="1"/>
</dbReference>
<dbReference type="EMBL" id="RDQH01000336">
    <property type="protein sequence ID" value="RXH87044.1"/>
    <property type="molecule type" value="Genomic_DNA"/>
</dbReference>
<evidence type="ECO:0000256" key="1">
    <source>
        <dbReference type="SAM" id="MobiDB-lite"/>
    </source>
</evidence>
<evidence type="ECO:0000259" key="2">
    <source>
        <dbReference type="Pfam" id="PF08240"/>
    </source>
</evidence>
<accession>A0A498IY38</accession>
<evidence type="ECO:0000313" key="3">
    <source>
        <dbReference type="EMBL" id="RXH87044.1"/>
    </source>
</evidence>
<keyword evidence="4" id="KW-1185">Reference proteome</keyword>
<feature type="domain" description="Alcohol dehydrogenase-like N-terminal" evidence="2">
    <location>
        <begin position="694"/>
        <end position="745"/>
    </location>
</feature>
<dbReference type="SUPFAM" id="SSF50129">
    <property type="entry name" value="GroES-like"/>
    <property type="match status" value="1"/>
</dbReference>
<organism evidence="3 4">
    <name type="scientific">Malus domestica</name>
    <name type="common">Apple</name>
    <name type="synonym">Pyrus malus</name>
    <dbReference type="NCBI Taxonomy" id="3750"/>
    <lineage>
        <taxon>Eukaryota</taxon>
        <taxon>Viridiplantae</taxon>
        <taxon>Streptophyta</taxon>
        <taxon>Embryophyta</taxon>
        <taxon>Tracheophyta</taxon>
        <taxon>Spermatophyta</taxon>
        <taxon>Magnoliopsida</taxon>
        <taxon>eudicotyledons</taxon>
        <taxon>Gunneridae</taxon>
        <taxon>Pentapetalae</taxon>
        <taxon>rosids</taxon>
        <taxon>fabids</taxon>
        <taxon>Rosales</taxon>
        <taxon>Rosaceae</taxon>
        <taxon>Amygdaloideae</taxon>
        <taxon>Maleae</taxon>
        <taxon>Malus</taxon>
    </lineage>
</organism>
<dbReference type="InterPro" id="IPR008479">
    <property type="entry name" value="DUF760"/>
</dbReference>
<dbReference type="Proteomes" id="UP000290289">
    <property type="component" value="Chromosome 10"/>
</dbReference>
<reference evidence="3 4" key="1">
    <citation type="submission" date="2018-10" db="EMBL/GenBank/DDBJ databases">
        <title>A high-quality apple genome assembly.</title>
        <authorList>
            <person name="Hu J."/>
        </authorList>
    </citation>
    <scope>NUCLEOTIDE SEQUENCE [LARGE SCALE GENOMIC DNA]</scope>
    <source>
        <strain evidence="4">cv. HFTH1</strain>
        <tissue evidence="3">Young leaf</tissue>
    </source>
</reference>
<dbReference type="PANTHER" id="PTHR31808">
    <property type="entry name" value="EXPRESSED PROTEIN"/>
    <property type="match status" value="1"/>
</dbReference>
<sequence length="782" mass="87308">MDHCLALSSLKLRVTPAFTPSRPAVQSRTANRFFRPLTVVAGAGASHCEFSSLNSPLDPRTRPGKDLCTVLQNHPQLFHLAVAQELKKLADDRELALSRASLSAASHEACLHRRIAQLKEQECETVVEDVMYLLVFYKFSEIKVHLVPKLSRCIYNARLEIWPSKDWELESLYSVDVLEMIREHVSTVIGLKANSSVTDNWAVTTITRQTLGQAYVASILYGYFLKSASLRHSLDRILTLESQDLHMSHRTSLPFQEMCPNENKNLLFGRIGNIQTKFQGPSRQEKTHGKLRCYVMGFDPNTLQRCAKLRSKVAVNLIKNHCCALFGDDGSMGSPETDEVISTSYSSLKRLVLEAVAFGSFLWDTEECIETIYELNMLRMQSPVLRKMRIKKFRKKLCVEVYRQIRLMEKNYCSSSCFTRCQGAFLSGVVYWIANGSSEKCSFILSCELGSEVFQKILYPDKLHEVFGLITFQVFEKSLSLFHHTLDLVDGKDCYCDAWVLVADTWKVIRTIYIPPRGFVAYPLGFRTNSRVHIVVFGLDFSGELVLYDSVSYQLKDAGIKMHRSDLPYVDAYSESYFTQLNSIFSVSQALFSVIYECLGKDGCVRSQPHFLRIELHIELGYALDLVHDGSSSRVTDPGIKSTRSRRPWHGSVKGSAGVTTSAVVDLVEKTKTTLESLDGLLTDYPEISEGFFEMVYITDVAGEIVEVGQGVKKFKVGDKVVALLGYSNGGGLAELAAAKEKLVVARSPEVSAAEGSSLPVARPSAHQALSKDAGIKLDGSG</sequence>
<proteinExistence type="predicted"/>
<dbReference type="Gene3D" id="3.90.180.10">
    <property type="entry name" value="Medium-chain alcohol dehydrogenases, catalytic domain"/>
    <property type="match status" value="1"/>
</dbReference>
<dbReference type="Pfam" id="PF08240">
    <property type="entry name" value="ADH_N"/>
    <property type="match status" value="1"/>
</dbReference>
<comment type="caution">
    <text evidence="3">The sequence shown here is derived from an EMBL/GenBank/DDBJ whole genome shotgun (WGS) entry which is preliminary data.</text>
</comment>